<dbReference type="Proteomes" id="UP000008834">
    <property type="component" value="Chromosome"/>
</dbReference>
<evidence type="ECO:0000313" key="3">
    <source>
        <dbReference type="Proteomes" id="UP000008834"/>
    </source>
</evidence>
<evidence type="ECO:0000256" key="1">
    <source>
        <dbReference type="SAM" id="Coils"/>
    </source>
</evidence>
<evidence type="ECO:0000313" key="2">
    <source>
        <dbReference type="EMBL" id="AAX16910.1"/>
    </source>
</evidence>
<reference evidence="3" key="1">
    <citation type="submission" date="2004-12" db="EMBL/GenBank/DDBJ databases">
        <title>The genome sequence of Borrelia hermsii and Borrelia turicatae: comparative analysis of two agents of endemic N. America relapsing fever.</title>
        <authorList>
            <person name="Porcella S.F."/>
            <person name="Raffel S.J."/>
            <person name="Schrumpf M.E."/>
            <person name="Montgomery B."/>
            <person name="Smith T."/>
            <person name="Schwan T.G."/>
        </authorList>
    </citation>
    <scope>NUCLEOTIDE SEQUENCE [LARGE SCALE GENOMIC DNA]</scope>
    <source>
        <strain evidence="3">HS1 / DAH</strain>
    </source>
</reference>
<name>A0AA34WDL6_BORHD</name>
<dbReference type="EMBL" id="CP000048">
    <property type="protein sequence ID" value="AAX16910.1"/>
    <property type="molecule type" value="Genomic_DNA"/>
</dbReference>
<gene>
    <name evidence="2" type="ordered locus">BH0400</name>
</gene>
<organism evidence="2 3">
    <name type="scientific">Borrelia hermsii (strain HS1 / DAH)</name>
    <dbReference type="NCBI Taxonomy" id="314723"/>
    <lineage>
        <taxon>Bacteria</taxon>
        <taxon>Pseudomonadati</taxon>
        <taxon>Spirochaetota</taxon>
        <taxon>Spirochaetia</taxon>
        <taxon>Spirochaetales</taxon>
        <taxon>Borreliaceae</taxon>
        <taxon>Borrelia</taxon>
    </lineage>
</organism>
<dbReference type="AlphaFoldDB" id="A0AA34WDL6"/>
<feature type="coiled-coil region" evidence="1">
    <location>
        <begin position="250"/>
        <end position="281"/>
    </location>
</feature>
<protein>
    <submittedName>
        <fullName evidence="2">Uncharacterized protein</fullName>
    </submittedName>
</protein>
<sequence>MERKFLYKYPDLVNTDLNLRLPEINVLEEHDKNFFTDDYYKNLISSDKDIGIRLHKALLDYLSPQSVQEGERAANYRQIINIYWKFLKSIAKNVLNLTIEQKVLLRFAALLPNALSSELKSLISKTIWDNNYNEPFIYFDEWIYGVNELKLRRLAIDEPMANIKDDDVKKILFNKQEKLLANIDFAKSSLKKSDKARIEAITNLKSMFKFLFVETSYNHEILTDEFEVRTIYSDDILKPLNFASHYIDSLVKTNKEIVSLIAQIKEANKELLEIKDRIQEIDMPNSSAIAVEEVGSLMEANKLTIGPRGNHFPILLKSNVVTNSQFFGSRERIIQLVREIESIQPRIFYKNYRGDLLRIVPYFILIPSYGERGICWEPVDIKNRVNGRGKILIPMYSKDLRKAIIFGVGDFIWELAKDQASFRWMETGLTGQYYEYYSKFIKKGNIKNFFLDDYFLWLDKESKGVQKIERMVRGIMWRNTPFSKDLKEELSKKSFVYKDLFEKDKNIEMSDGY</sequence>
<proteinExistence type="predicted"/>
<accession>A0AA34WDL6</accession>
<keyword evidence="1" id="KW-0175">Coiled coil</keyword>
<dbReference type="KEGG" id="bhr:BH0400"/>